<organism evidence="2 3">
    <name type="scientific">Dactylosporangium fulvum</name>
    <dbReference type="NCBI Taxonomy" id="53359"/>
    <lineage>
        <taxon>Bacteria</taxon>
        <taxon>Bacillati</taxon>
        <taxon>Actinomycetota</taxon>
        <taxon>Actinomycetes</taxon>
        <taxon>Micromonosporales</taxon>
        <taxon>Micromonosporaceae</taxon>
        <taxon>Dactylosporangium</taxon>
    </lineage>
</organism>
<reference evidence="2" key="2">
    <citation type="submission" date="2022-09" db="EMBL/GenBank/DDBJ databases">
        <title>Biosynthetic gene clusters of Dactylosporangioum fulvum.</title>
        <authorList>
            <person name="Caradec T."/>
        </authorList>
    </citation>
    <scope>NUCLEOTIDE SEQUENCE</scope>
    <source>
        <strain evidence="2">NRRL B-16292</strain>
    </source>
</reference>
<accession>A0ABY5WBI9</accession>
<feature type="region of interest" description="Disordered" evidence="1">
    <location>
        <begin position="45"/>
        <end position="65"/>
    </location>
</feature>
<proteinExistence type="predicted"/>
<dbReference type="RefSeq" id="WP_259866524.1">
    <property type="nucleotide sequence ID" value="NZ_BAAAST010000015.1"/>
</dbReference>
<feature type="compositionally biased region" description="Polar residues" evidence="1">
    <location>
        <begin position="55"/>
        <end position="65"/>
    </location>
</feature>
<protein>
    <submittedName>
        <fullName evidence="2">Uncharacterized protein</fullName>
    </submittedName>
</protein>
<reference evidence="2" key="1">
    <citation type="submission" date="2021-04" db="EMBL/GenBank/DDBJ databases">
        <authorList>
            <person name="Hartkoorn R.C."/>
            <person name="Beaudoing E."/>
            <person name="Hot D."/>
        </authorList>
    </citation>
    <scope>NUCLEOTIDE SEQUENCE</scope>
    <source>
        <strain evidence="2">NRRL B-16292</strain>
    </source>
</reference>
<evidence type="ECO:0000256" key="1">
    <source>
        <dbReference type="SAM" id="MobiDB-lite"/>
    </source>
</evidence>
<evidence type="ECO:0000313" key="2">
    <source>
        <dbReference type="EMBL" id="UWP86892.1"/>
    </source>
</evidence>
<feature type="region of interest" description="Disordered" evidence="1">
    <location>
        <begin position="1"/>
        <end position="28"/>
    </location>
</feature>
<sequence length="65" mass="7027">MVRLDQARGGQGGDTDRHQHQRHDPDGDAGVLVLVTIQPRDHLYDLPRHPGVTLAGTTARPTGPV</sequence>
<name>A0ABY5WBI9_9ACTN</name>
<evidence type="ECO:0000313" key="3">
    <source>
        <dbReference type="Proteomes" id="UP001059617"/>
    </source>
</evidence>
<feature type="compositionally biased region" description="Basic and acidic residues" evidence="1">
    <location>
        <begin position="14"/>
        <end position="26"/>
    </location>
</feature>
<gene>
    <name evidence="2" type="ORF">Dfulv_22670</name>
</gene>
<dbReference type="EMBL" id="CP073720">
    <property type="protein sequence ID" value="UWP86892.1"/>
    <property type="molecule type" value="Genomic_DNA"/>
</dbReference>
<dbReference type="Proteomes" id="UP001059617">
    <property type="component" value="Chromosome"/>
</dbReference>
<keyword evidence="3" id="KW-1185">Reference proteome</keyword>